<dbReference type="EC" id="3.4.16.-" evidence="7"/>
<keyword evidence="3 7" id="KW-0645">Protease</keyword>
<reference evidence="8" key="1">
    <citation type="journal article" date="2020" name="Phytopathology">
        <title>Genome sequence of the chestnut blight fungus Cryphonectria parasitica EP155: A fundamental resource for an archetypical invasive plant pathogen.</title>
        <authorList>
            <person name="Crouch J.A."/>
            <person name="Dawe A."/>
            <person name="Aerts A."/>
            <person name="Barry K."/>
            <person name="Churchill A.C.L."/>
            <person name="Grimwood J."/>
            <person name="Hillman B."/>
            <person name="Milgroom M.G."/>
            <person name="Pangilinan J."/>
            <person name="Smith M."/>
            <person name="Salamov A."/>
            <person name="Schmutz J."/>
            <person name="Yadav J."/>
            <person name="Grigoriev I.V."/>
            <person name="Nuss D."/>
        </authorList>
    </citation>
    <scope>NUCLEOTIDE SEQUENCE</scope>
    <source>
        <strain evidence="8">EP155</strain>
    </source>
</reference>
<accession>A0A9P4YBX8</accession>
<dbReference type="PROSITE" id="PS00131">
    <property type="entry name" value="CARBOXYPEPT_SER_SER"/>
    <property type="match status" value="1"/>
</dbReference>
<evidence type="ECO:0000256" key="5">
    <source>
        <dbReference type="ARBA" id="ARBA00022801"/>
    </source>
</evidence>
<evidence type="ECO:0000256" key="1">
    <source>
        <dbReference type="ARBA" id="ARBA00009431"/>
    </source>
</evidence>
<dbReference type="Proteomes" id="UP000803844">
    <property type="component" value="Unassembled WGS sequence"/>
</dbReference>
<proteinExistence type="inferred from homology"/>
<keyword evidence="6" id="KW-0325">Glycoprotein</keyword>
<feature type="signal peptide" evidence="7">
    <location>
        <begin position="1"/>
        <end position="19"/>
    </location>
</feature>
<keyword evidence="9" id="KW-1185">Reference proteome</keyword>
<keyword evidence="4 7" id="KW-0732">Signal</keyword>
<dbReference type="PANTHER" id="PTHR11802:SF479">
    <property type="entry name" value="CARBOXYPEPTIDASE"/>
    <property type="match status" value="1"/>
</dbReference>
<dbReference type="Gene3D" id="3.40.50.1820">
    <property type="entry name" value="alpha/beta hydrolase"/>
    <property type="match status" value="1"/>
</dbReference>
<dbReference type="AlphaFoldDB" id="A0A9P4YBX8"/>
<dbReference type="PANTHER" id="PTHR11802">
    <property type="entry name" value="SERINE PROTEASE FAMILY S10 SERINE CARBOXYPEPTIDASE"/>
    <property type="match status" value="1"/>
</dbReference>
<dbReference type="InterPro" id="IPR018202">
    <property type="entry name" value="Ser_caboxypep_ser_AS"/>
</dbReference>
<evidence type="ECO:0000256" key="4">
    <source>
        <dbReference type="ARBA" id="ARBA00022729"/>
    </source>
</evidence>
<feature type="chain" id="PRO_5040534968" description="Carboxypeptidase" evidence="7">
    <location>
        <begin position="20"/>
        <end position="535"/>
    </location>
</feature>
<protein>
    <recommendedName>
        <fullName evidence="7">Carboxypeptidase</fullName>
        <ecNumber evidence="7">3.4.16.-</ecNumber>
    </recommendedName>
</protein>
<dbReference type="RefSeq" id="XP_040781479.1">
    <property type="nucleotide sequence ID" value="XM_040921117.1"/>
</dbReference>
<comment type="caution">
    <text evidence="8">The sequence shown here is derived from an EMBL/GenBank/DDBJ whole genome shotgun (WGS) entry which is preliminary data.</text>
</comment>
<keyword evidence="2 7" id="KW-0121">Carboxypeptidase</keyword>
<dbReference type="PRINTS" id="PR00724">
    <property type="entry name" value="CRBOXYPTASEC"/>
</dbReference>
<comment type="similarity">
    <text evidence="1 7">Belongs to the peptidase S10 family.</text>
</comment>
<keyword evidence="5 7" id="KW-0378">Hydrolase</keyword>
<dbReference type="GeneID" id="63838246"/>
<dbReference type="EMBL" id="MU032344">
    <property type="protein sequence ID" value="KAF3770518.1"/>
    <property type="molecule type" value="Genomic_DNA"/>
</dbReference>
<evidence type="ECO:0000256" key="7">
    <source>
        <dbReference type="RuleBase" id="RU361156"/>
    </source>
</evidence>
<dbReference type="GO" id="GO:0006508">
    <property type="term" value="P:proteolysis"/>
    <property type="evidence" value="ECO:0007669"/>
    <property type="project" value="UniProtKB-KW"/>
</dbReference>
<dbReference type="InterPro" id="IPR029058">
    <property type="entry name" value="AB_hydrolase_fold"/>
</dbReference>
<evidence type="ECO:0000256" key="3">
    <source>
        <dbReference type="ARBA" id="ARBA00022670"/>
    </source>
</evidence>
<evidence type="ECO:0000256" key="2">
    <source>
        <dbReference type="ARBA" id="ARBA00022645"/>
    </source>
</evidence>
<dbReference type="FunFam" id="3.40.50.1820:FF:000118">
    <property type="entry name" value="Carboxypeptidase"/>
    <property type="match status" value="1"/>
</dbReference>
<dbReference type="InterPro" id="IPR001563">
    <property type="entry name" value="Peptidase_S10"/>
</dbReference>
<dbReference type="Pfam" id="PF00450">
    <property type="entry name" value="Peptidase_S10"/>
    <property type="match status" value="1"/>
</dbReference>
<sequence>MQLSVLLSALAISAAGVSARRDLRHVAPVGERLQMRRPEPQIKNEYVAEVKRTTSASGYQYLTNKTQAFLVDGTAIPDVEFDMGESYAGLLPLGNSTEDELFFWFWPSTNVDAENEILIWLNGGPGCSSLEGLLQENGPFLWQQGTYQPLQNPWGWNRLTNVIYVDQPVGTGFSQGTPTAQNEVDVANQFMEFWQTFVDTFDLTGYKVYIVGESYAGMYVPYIASGMLDTNDTDYFNVSGIMVYDPCIAYDYLQGSVSVVPFVQNHLDLFPLQDIAELVSLDESCGYAAFREEYLTFPPTSTMPNIDDLPGRSNPACIALYDSVYEGIQTYNPCFDIYNVAITCPVLWDVLGFPGSFEFIPPGAQIYFNRTDVQEAIHAPLIEWEECSNINVFPDGDNSLPSAVTVLPGVIERTQNVIVAHGLLDMVLIANGTILQIQNTTWNGAQGFQSTPYADGLYIPAHGEYQVETYAASGIMGTTHTERGLTYNTVDLSGHMIPQYQPSVAFRQVEVLLGRVDSLTSLAPFTVNVGAGAFD</sequence>
<name>A0A9P4YBX8_CRYP1</name>
<evidence type="ECO:0000313" key="8">
    <source>
        <dbReference type="EMBL" id="KAF3770518.1"/>
    </source>
</evidence>
<evidence type="ECO:0000313" key="9">
    <source>
        <dbReference type="Proteomes" id="UP000803844"/>
    </source>
</evidence>
<dbReference type="SUPFAM" id="SSF53474">
    <property type="entry name" value="alpha/beta-Hydrolases"/>
    <property type="match status" value="1"/>
</dbReference>
<dbReference type="GO" id="GO:0004185">
    <property type="term" value="F:serine-type carboxypeptidase activity"/>
    <property type="evidence" value="ECO:0007669"/>
    <property type="project" value="UniProtKB-UniRule"/>
</dbReference>
<organism evidence="8 9">
    <name type="scientific">Cryphonectria parasitica (strain ATCC 38755 / EP155)</name>
    <dbReference type="NCBI Taxonomy" id="660469"/>
    <lineage>
        <taxon>Eukaryota</taxon>
        <taxon>Fungi</taxon>
        <taxon>Dikarya</taxon>
        <taxon>Ascomycota</taxon>
        <taxon>Pezizomycotina</taxon>
        <taxon>Sordariomycetes</taxon>
        <taxon>Sordariomycetidae</taxon>
        <taxon>Diaporthales</taxon>
        <taxon>Cryphonectriaceae</taxon>
        <taxon>Cryphonectria-Endothia species complex</taxon>
        <taxon>Cryphonectria</taxon>
    </lineage>
</organism>
<dbReference type="OrthoDB" id="443318at2759"/>
<gene>
    <name evidence="8" type="ORF">M406DRAFT_336180</name>
</gene>
<evidence type="ECO:0000256" key="6">
    <source>
        <dbReference type="ARBA" id="ARBA00023180"/>
    </source>
</evidence>